<dbReference type="EC" id="3.4.21.89" evidence="3"/>
<keyword evidence="3 5" id="KW-0378">Hydrolase</keyword>
<dbReference type="InterPro" id="IPR000223">
    <property type="entry name" value="Pept_S26A_signal_pept_1"/>
</dbReference>
<dbReference type="CDD" id="cd06530">
    <property type="entry name" value="S26_SPase_I"/>
    <property type="match status" value="1"/>
</dbReference>
<keyword evidence="6" id="KW-1185">Reference proteome</keyword>
<keyword evidence="3" id="KW-0812">Transmembrane</keyword>
<dbReference type="InterPro" id="IPR036286">
    <property type="entry name" value="LexA/Signal_pep-like_sf"/>
</dbReference>
<evidence type="ECO:0000256" key="3">
    <source>
        <dbReference type="RuleBase" id="RU362042"/>
    </source>
</evidence>
<keyword evidence="3" id="KW-1133">Transmembrane helix</keyword>
<proteinExistence type="inferred from homology"/>
<evidence type="ECO:0000256" key="2">
    <source>
        <dbReference type="ARBA" id="ARBA00009370"/>
    </source>
</evidence>
<dbReference type="Gene3D" id="2.10.109.10">
    <property type="entry name" value="Umud Fragment, subunit A"/>
    <property type="match status" value="1"/>
</dbReference>
<dbReference type="InterPro" id="IPR019533">
    <property type="entry name" value="Peptidase_S26"/>
</dbReference>
<evidence type="ECO:0000259" key="4">
    <source>
        <dbReference type="Pfam" id="PF10502"/>
    </source>
</evidence>
<dbReference type="NCBIfam" id="TIGR02227">
    <property type="entry name" value="sigpep_I_bact"/>
    <property type="match status" value="1"/>
</dbReference>
<gene>
    <name evidence="5" type="primary">lepB</name>
    <name evidence="5" type="ORF">OCV88_01955</name>
</gene>
<evidence type="ECO:0000313" key="6">
    <source>
        <dbReference type="Proteomes" id="UP001652442"/>
    </source>
</evidence>
<evidence type="ECO:0000313" key="5">
    <source>
        <dbReference type="EMBL" id="MCU6761099.1"/>
    </source>
</evidence>
<dbReference type="RefSeq" id="WP_158423945.1">
    <property type="nucleotide sequence ID" value="NZ_JAOQJQ010000001.1"/>
</dbReference>
<organism evidence="5 6">
    <name type="scientific">Brotonthovivens ammoniilytica</name>
    <dbReference type="NCBI Taxonomy" id="2981725"/>
    <lineage>
        <taxon>Bacteria</taxon>
        <taxon>Bacillati</taxon>
        <taxon>Bacillota</taxon>
        <taxon>Clostridia</taxon>
        <taxon>Lachnospirales</taxon>
        <taxon>Lachnospiraceae</taxon>
        <taxon>Brotonthovivens</taxon>
    </lineage>
</organism>
<dbReference type="Proteomes" id="UP001652442">
    <property type="component" value="Unassembled WGS sequence"/>
</dbReference>
<dbReference type="GO" id="GO:0009003">
    <property type="term" value="F:signal peptidase activity"/>
    <property type="evidence" value="ECO:0007669"/>
    <property type="project" value="UniProtKB-EC"/>
</dbReference>
<comment type="catalytic activity">
    <reaction evidence="3">
        <text>Cleavage of hydrophobic, N-terminal signal or leader sequences from secreted and periplasmic proteins.</text>
        <dbReference type="EC" id="3.4.21.89"/>
    </reaction>
</comment>
<reference evidence="5 6" key="1">
    <citation type="journal article" date="2021" name="ISME Commun">
        <title>Automated analysis of genomic sequences facilitates high-throughput and comprehensive description of bacteria.</title>
        <authorList>
            <person name="Hitch T.C.A."/>
        </authorList>
    </citation>
    <scope>NUCLEOTIDE SEQUENCE [LARGE SCALE GENOMIC DNA]</scope>
    <source>
        <strain evidence="5 6">Sanger_109</strain>
    </source>
</reference>
<dbReference type="PANTHER" id="PTHR43390:SF1">
    <property type="entry name" value="CHLOROPLAST PROCESSING PEPTIDASE"/>
    <property type="match status" value="1"/>
</dbReference>
<sequence>MRKQERKNTKEQVRRKERVSRAGTTLAGDLMYLLLKILLIAAVMGMMFFFVFGTARCSDDSMSPAVKAGDLVIFYRLYKDYKAGDVVVLEQDGEKQIRRVAAVAGDTVDITEEGLVINGYLQQETGIYEETLAYTEGITFPLTVKTGEIFVLGDRRENAKDSRIYGCVEIQDTYGCAGIMIRRNSI</sequence>
<keyword evidence="3" id="KW-0472">Membrane</keyword>
<protein>
    <recommendedName>
        <fullName evidence="3">Signal peptidase I</fullName>
        <ecNumber evidence="3">3.4.21.89</ecNumber>
    </recommendedName>
</protein>
<feature type="domain" description="Peptidase S26" evidence="4">
    <location>
        <begin position="33"/>
        <end position="178"/>
    </location>
</feature>
<dbReference type="PANTHER" id="PTHR43390">
    <property type="entry name" value="SIGNAL PEPTIDASE I"/>
    <property type="match status" value="1"/>
</dbReference>
<dbReference type="SUPFAM" id="SSF51306">
    <property type="entry name" value="LexA/Signal peptidase"/>
    <property type="match status" value="1"/>
</dbReference>
<dbReference type="PRINTS" id="PR00727">
    <property type="entry name" value="LEADERPTASE"/>
</dbReference>
<keyword evidence="3" id="KW-0645">Protease</keyword>
<evidence type="ECO:0000256" key="1">
    <source>
        <dbReference type="ARBA" id="ARBA00004401"/>
    </source>
</evidence>
<feature type="transmembrane region" description="Helical" evidence="3">
    <location>
        <begin position="30"/>
        <end position="52"/>
    </location>
</feature>
<comment type="similarity">
    <text evidence="2 3">Belongs to the peptidase S26 family.</text>
</comment>
<comment type="caution">
    <text evidence="5">The sequence shown here is derived from an EMBL/GenBank/DDBJ whole genome shotgun (WGS) entry which is preliminary data.</text>
</comment>
<name>A0ABT2THQ1_9FIRM</name>
<accession>A0ABT2THQ1</accession>
<dbReference type="EMBL" id="JAOQJQ010000001">
    <property type="protein sequence ID" value="MCU6761099.1"/>
    <property type="molecule type" value="Genomic_DNA"/>
</dbReference>
<comment type="subcellular location">
    <subcellularLocation>
        <location evidence="1">Cell membrane</location>
        <topology evidence="1">Single-pass type II membrane protein</topology>
    </subcellularLocation>
    <subcellularLocation>
        <location evidence="3">Membrane</location>
        <topology evidence="3">Single-pass type II membrane protein</topology>
    </subcellularLocation>
</comment>
<dbReference type="Pfam" id="PF10502">
    <property type="entry name" value="Peptidase_S26"/>
    <property type="match status" value="1"/>
</dbReference>